<accession>A0A1H3SY57</accession>
<evidence type="ECO:0000313" key="2">
    <source>
        <dbReference type="Proteomes" id="UP000198914"/>
    </source>
</evidence>
<name>A0A1H3SY57_9RHOB</name>
<reference evidence="2" key="1">
    <citation type="submission" date="2016-10" db="EMBL/GenBank/DDBJ databases">
        <authorList>
            <person name="Varghese N."/>
            <person name="Submissions S."/>
        </authorList>
    </citation>
    <scope>NUCLEOTIDE SEQUENCE [LARGE SCALE GENOMIC DNA]</scope>
    <source>
        <strain evidence="2">DSM 100420</strain>
    </source>
</reference>
<keyword evidence="2" id="KW-1185">Reference proteome</keyword>
<organism evidence="1 2">
    <name type="scientific">Jannaschia faecimaris</name>
    <dbReference type="NCBI Taxonomy" id="1244108"/>
    <lineage>
        <taxon>Bacteria</taxon>
        <taxon>Pseudomonadati</taxon>
        <taxon>Pseudomonadota</taxon>
        <taxon>Alphaproteobacteria</taxon>
        <taxon>Rhodobacterales</taxon>
        <taxon>Roseobacteraceae</taxon>
        <taxon>Jannaschia</taxon>
    </lineage>
</organism>
<dbReference type="SUPFAM" id="SSF50475">
    <property type="entry name" value="FMN-binding split barrel"/>
    <property type="match status" value="1"/>
</dbReference>
<evidence type="ECO:0000313" key="1">
    <source>
        <dbReference type="EMBL" id="SDZ43063.1"/>
    </source>
</evidence>
<protein>
    <recommendedName>
        <fullName evidence="3">Pyridoxamine 5'-phosphate oxidase putative domain-containing protein</fullName>
    </recommendedName>
</protein>
<dbReference type="Proteomes" id="UP000198914">
    <property type="component" value="Unassembled WGS sequence"/>
</dbReference>
<gene>
    <name evidence="1" type="ORF">SAMN05444004_11456</name>
</gene>
<dbReference type="EMBL" id="FNPX01000014">
    <property type="protein sequence ID" value="SDZ43063.1"/>
    <property type="molecule type" value="Genomic_DNA"/>
</dbReference>
<proteinExistence type="predicted"/>
<dbReference type="AlphaFoldDB" id="A0A1H3SY57"/>
<dbReference type="InterPro" id="IPR012349">
    <property type="entry name" value="Split_barrel_FMN-bd"/>
</dbReference>
<evidence type="ECO:0008006" key="3">
    <source>
        <dbReference type="Google" id="ProtNLM"/>
    </source>
</evidence>
<dbReference type="Gene3D" id="2.30.110.10">
    <property type="entry name" value="Electron Transport, Fmn-binding Protein, Chain A"/>
    <property type="match status" value="1"/>
</dbReference>
<dbReference type="STRING" id="1244108.SAMN05444004_11456"/>
<sequence>MPCLVRSSGALHSNCAVQQGDMPNTYQPVDDDSRALAETLLRGAAHAALGTLRDGAPMVTRVGCLWMSGQGLGLLLSDLSDHARSLAEDARCSALTGEPASRGDPLNHPRLTLLGQAEPVDKATHRDTWLAARPKAALYYDFTDFRLHILRPTAALLNGGFGKAFRLSGEDLGVEP</sequence>